<dbReference type="EMBL" id="CP111015">
    <property type="protein sequence ID" value="WAR01346.1"/>
    <property type="molecule type" value="Genomic_DNA"/>
</dbReference>
<keyword evidence="1" id="KW-0472">Membrane</keyword>
<dbReference type="PANTHER" id="PTHR11686:SF9">
    <property type="entry name" value="RE13973P"/>
    <property type="match status" value="1"/>
</dbReference>
<keyword evidence="1" id="KW-0812">Transmembrane</keyword>
<accession>A0ABY7E2F0</accession>
<keyword evidence="3" id="KW-1185">Reference proteome</keyword>
<evidence type="ECO:0000313" key="2">
    <source>
        <dbReference type="EMBL" id="WAR01346.1"/>
    </source>
</evidence>
<dbReference type="PRINTS" id="PR01210">
    <property type="entry name" value="GGTRANSPTASE"/>
</dbReference>
<feature type="transmembrane region" description="Helical" evidence="1">
    <location>
        <begin position="12"/>
        <end position="33"/>
    </location>
</feature>
<dbReference type="Gene3D" id="1.10.246.130">
    <property type="match status" value="1"/>
</dbReference>
<dbReference type="InterPro" id="IPR029055">
    <property type="entry name" value="Ntn_hydrolases_N"/>
</dbReference>
<dbReference type="Gene3D" id="3.60.20.40">
    <property type="match status" value="1"/>
</dbReference>
<proteinExistence type="predicted"/>
<evidence type="ECO:0000256" key="1">
    <source>
        <dbReference type="SAM" id="Phobius"/>
    </source>
</evidence>
<keyword evidence="1" id="KW-1133">Transmembrane helix</keyword>
<dbReference type="PROSITE" id="PS51257">
    <property type="entry name" value="PROKAR_LIPOPROTEIN"/>
    <property type="match status" value="1"/>
</dbReference>
<protein>
    <submittedName>
        <fullName evidence="2">GGT1-like protein</fullName>
    </submittedName>
</protein>
<sequence>MGEKISKTRAWVIVTILMVACIVALALGLALGLRDDEKEYVYVPMECETDAMPSSSRLKKDSPLYVRPSDTKEGNYRFGTVAADSRMCSSMGSEMMIRHGGSAVDAAITGILCSGVFNFQSCGIGGGFFMTFYRREDQKRFAVMSREMAPGAASEDMYVDGKASSTEGAMAIGIPGEIKGLYEAWTRGGRLPWETLFRPIIQLCEDGYPVGPLLAKDIKNNERFYPTYSSLRALVTNANGELLKEGDTIRLPKLAETMRKISQDPFTFYNGTLAKDIVKDIQDEGGIITEQDLQQYFSAVKSPIELQMSGGYTAIAPPPPSSGGVLILILNILNGYKLTSENFMDNEGATETLHRVIESFKHGFSLRSNLGDSDMEDSTFKANVQELIANMTSPDFAAAKRAKITRNTHETSYYEPAFDFAIPDAGTSHLSVLGPNGDAVSITSTVNLYFGSKVVGNRTGIVFNNQMDDFSTPNTTNYFNVPASPANFIKPYKRPMSSISPTIVLNENGDVVLVTGASGGTRILTSTALSVIETMWLGLGMKEAIEYPRFHHQLLPLELRIEEDMPQAIMNGLRERGHKFELNTNLGSAVQAILRRPSSNGVYDSKDIYAYSDPVKYGLPDGA</sequence>
<dbReference type="SUPFAM" id="SSF56235">
    <property type="entry name" value="N-terminal nucleophile aminohydrolases (Ntn hydrolases)"/>
    <property type="match status" value="1"/>
</dbReference>
<dbReference type="NCBIfam" id="TIGR00066">
    <property type="entry name" value="g_glut_trans"/>
    <property type="match status" value="1"/>
</dbReference>
<dbReference type="PANTHER" id="PTHR11686">
    <property type="entry name" value="GAMMA GLUTAMYL TRANSPEPTIDASE"/>
    <property type="match status" value="1"/>
</dbReference>
<reference evidence="2" key="1">
    <citation type="submission" date="2022-11" db="EMBL/GenBank/DDBJ databases">
        <title>Centuries of genome instability and evolution in soft-shell clam transmissible cancer (bioRxiv).</title>
        <authorList>
            <person name="Hart S.F.M."/>
            <person name="Yonemitsu M.A."/>
            <person name="Giersch R.M."/>
            <person name="Beal B.F."/>
            <person name="Arriagada G."/>
            <person name="Davis B.W."/>
            <person name="Ostrander E.A."/>
            <person name="Goff S.P."/>
            <person name="Metzger M.J."/>
        </authorList>
    </citation>
    <scope>NUCLEOTIDE SEQUENCE</scope>
    <source>
        <strain evidence="2">MELC-2E11</strain>
        <tissue evidence="2">Siphon/mantle</tissue>
    </source>
</reference>
<evidence type="ECO:0000313" key="3">
    <source>
        <dbReference type="Proteomes" id="UP001164746"/>
    </source>
</evidence>
<dbReference type="InterPro" id="IPR043138">
    <property type="entry name" value="GGT_lsub"/>
</dbReference>
<gene>
    <name evidence="2" type="ORF">MAR_007904</name>
</gene>
<dbReference type="InterPro" id="IPR043137">
    <property type="entry name" value="GGT_ssub_C"/>
</dbReference>
<organism evidence="2 3">
    <name type="scientific">Mya arenaria</name>
    <name type="common">Soft-shell clam</name>
    <dbReference type="NCBI Taxonomy" id="6604"/>
    <lineage>
        <taxon>Eukaryota</taxon>
        <taxon>Metazoa</taxon>
        <taxon>Spiralia</taxon>
        <taxon>Lophotrochozoa</taxon>
        <taxon>Mollusca</taxon>
        <taxon>Bivalvia</taxon>
        <taxon>Autobranchia</taxon>
        <taxon>Heteroconchia</taxon>
        <taxon>Euheterodonta</taxon>
        <taxon>Imparidentia</taxon>
        <taxon>Neoheterodontei</taxon>
        <taxon>Myida</taxon>
        <taxon>Myoidea</taxon>
        <taxon>Myidae</taxon>
        <taxon>Mya</taxon>
    </lineage>
</organism>
<dbReference type="Proteomes" id="UP001164746">
    <property type="component" value="Chromosome 4"/>
</dbReference>
<dbReference type="InterPro" id="IPR000101">
    <property type="entry name" value="GGT_peptidase"/>
</dbReference>
<name>A0ABY7E2F0_MYAAR</name>
<dbReference type="Pfam" id="PF01019">
    <property type="entry name" value="G_glu_transpept"/>
    <property type="match status" value="1"/>
</dbReference>